<dbReference type="InterPro" id="IPR036514">
    <property type="entry name" value="SGNH_hydro_sf"/>
</dbReference>
<dbReference type="SUPFAM" id="SSF52266">
    <property type="entry name" value="SGNH hydrolase"/>
    <property type="match status" value="1"/>
</dbReference>
<keyword evidence="1" id="KW-1133">Transmembrane helix</keyword>
<keyword evidence="3" id="KW-1185">Reference proteome</keyword>
<evidence type="ECO:0000256" key="1">
    <source>
        <dbReference type="SAM" id="Phobius"/>
    </source>
</evidence>
<accession>A0A1D1UZT5</accession>
<name>A0A1D1UZT5_RAMVA</name>
<dbReference type="EMBL" id="BDGG01000002">
    <property type="protein sequence ID" value="GAU91698.1"/>
    <property type="molecule type" value="Genomic_DNA"/>
</dbReference>
<reference evidence="2 3" key="1">
    <citation type="journal article" date="2016" name="Nat. Commun.">
        <title>Extremotolerant tardigrade genome and improved radiotolerance of human cultured cells by tardigrade-unique protein.</title>
        <authorList>
            <person name="Hashimoto T."/>
            <person name="Horikawa D.D."/>
            <person name="Saito Y."/>
            <person name="Kuwahara H."/>
            <person name="Kozuka-Hata H."/>
            <person name="Shin-I T."/>
            <person name="Minakuchi Y."/>
            <person name="Ohishi K."/>
            <person name="Motoyama A."/>
            <person name="Aizu T."/>
            <person name="Enomoto A."/>
            <person name="Kondo K."/>
            <person name="Tanaka S."/>
            <person name="Hara Y."/>
            <person name="Koshikawa S."/>
            <person name="Sagara H."/>
            <person name="Miura T."/>
            <person name="Yokobori S."/>
            <person name="Miyagawa K."/>
            <person name="Suzuki Y."/>
            <person name="Kubo T."/>
            <person name="Oyama M."/>
            <person name="Kohara Y."/>
            <person name="Fujiyama A."/>
            <person name="Arakawa K."/>
            <person name="Katayama T."/>
            <person name="Toyoda A."/>
            <person name="Kunieda T."/>
        </authorList>
    </citation>
    <scope>NUCLEOTIDE SEQUENCE [LARGE SCALE GENOMIC DNA]</scope>
    <source>
        <strain evidence="2 3">YOKOZUNA-1</strain>
    </source>
</reference>
<keyword evidence="1" id="KW-0812">Transmembrane</keyword>
<evidence type="ECO:0000313" key="3">
    <source>
        <dbReference type="Proteomes" id="UP000186922"/>
    </source>
</evidence>
<evidence type="ECO:0000313" key="2">
    <source>
        <dbReference type="EMBL" id="GAU91698.1"/>
    </source>
</evidence>
<gene>
    <name evidence="2" type="primary">RvY_03906-1</name>
    <name evidence="2" type="synonym">RvY_03906.1</name>
    <name evidence="2" type="ORF">RvY_03906</name>
</gene>
<feature type="transmembrane region" description="Helical" evidence="1">
    <location>
        <begin position="20"/>
        <end position="37"/>
    </location>
</feature>
<sequence length="318" mass="35971">MFAVMDGSSVAMVRYRDVCSLFLFILSIYFACILIGGSSRLRPELVPDGESVCDQKAVKTCAEGILVLDDFNVKGTLEKDFNCTFMEHTQQSAELCIHRRSSSNASTRFVLIGDSRVRQLYGQIVLFFHPGHNVEVTAGKHEDLSFKHPSLNLTIKFHWVAYVDLHMSMVLQRELRSALNGSPADLIVLASGVWTLRYRKPSLLAFDEYQRNLTSLVPLLNFLGERSSVIWMPQDPVAELLLAERRRMITNEWIDMYNSAAEHILCHSNATNIQVWRSARILSTAFHNMVDSPDGLHASPHLVHAQVNVLLDHYCNLP</sequence>
<comment type="caution">
    <text evidence="2">The sequence shown here is derived from an EMBL/GenBank/DDBJ whole genome shotgun (WGS) entry which is preliminary data.</text>
</comment>
<evidence type="ECO:0008006" key="4">
    <source>
        <dbReference type="Google" id="ProtNLM"/>
    </source>
</evidence>
<dbReference type="Gene3D" id="3.40.50.1110">
    <property type="entry name" value="SGNH hydrolase"/>
    <property type="match status" value="1"/>
</dbReference>
<protein>
    <recommendedName>
        <fullName evidence="4">SGNH domain-containing protein</fullName>
    </recommendedName>
</protein>
<dbReference type="OrthoDB" id="1932925at2759"/>
<organism evidence="2 3">
    <name type="scientific">Ramazzottius varieornatus</name>
    <name type="common">Water bear</name>
    <name type="synonym">Tardigrade</name>
    <dbReference type="NCBI Taxonomy" id="947166"/>
    <lineage>
        <taxon>Eukaryota</taxon>
        <taxon>Metazoa</taxon>
        <taxon>Ecdysozoa</taxon>
        <taxon>Tardigrada</taxon>
        <taxon>Eutardigrada</taxon>
        <taxon>Parachela</taxon>
        <taxon>Hypsibioidea</taxon>
        <taxon>Ramazzottiidae</taxon>
        <taxon>Ramazzottius</taxon>
    </lineage>
</organism>
<dbReference type="Proteomes" id="UP000186922">
    <property type="component" value="Unassembled WGS sequence"/>
</dbReference>
<proteinExistence type="predicted"/>
<keyword evidence="1" id="KW-0472">Membrane</keyword>
<dbReference type="AlphaFoldDB" id="A0A1D1UZT5"/>